<dbReference type="RefSeq" id="YP_009881776.1">
    <property type="nucleotide sequence ID" value="NC_049442.1"/>
</dbReference>
<proteinExistence type="predicted"/>
<evidence type="ECO:0000256" key="1">
    <source>
        <dbReference type="SAM" id="Phobius"/>
    </source>
</evidence>
<protein>
    <submittedName>
        <fullName evidence="2">Uncharacterized protein</fullName>
    </submittedName>
</protein>
<gene>
    <name evidence="2" type="primary">103</name>
    <name evidence="2" type="ORF">KBurrousTX_103</name>
</gene>
<dbReference type="Proteomes" id="UP000278416">
    <property type="component" value="Segment"/>
</dbReference>
<keyword evidence="1" id="KW-0812">Transmembrane</keyword>
<dbReference type="KEGG" id="vg:55811049"/>
<sequence length="121" mass="13589">MDLLTVWFHLFPWLSLVAVICLVAITVWMWVPRPNAAARSFQDGFGEGYKTGHKEGIKEGYAAGAEDNHLEEGHFIKCPECDHAIHIPTILHVTGEPGEQLIDCEPDTTELWVHMNSHKDA</sequence>
<keyword evidence="1" id="KW-0472">Membrane</keyword>
<accession>A0A386K978</accession>
<feature type="transmembrane region" description="Helical" evidence="1">
    <location>
        <begin position="6"/>
        <end position="31"/>
    </location>
</feature>
<name>A0A386K978_9CAUD</name>
<reference evidence="2 3" key="1">
    <citation type="submission" date="2018-08" db="EMBL/GenBank/DDBJ databases">
        <authorList>
            <person name="Edupali M."/>
            <person name="Eltaeb M."/>
            <person name="Griswold I."/>
            <person name="Han P."/>
            <person name="Iszauk E."/>
            <person name="Joshi S."/>
            <person name="Kim Y."/>
            <person name="Krakopolsky K."/>
            <person name="Kubyshko V."/>
            <person name="Lee J."/>
            <person name="Lee N.Y."/>
            <person name="Lumaj G."/>
            <person name="Muskovitz J."/>
            <person name="Ning J."/>
            <person name="Noll E."/>
            <person name="Persaud B."/>
            <person name="Shankar N."/>
            <person name="Shim K."/>
            <person name="Srinivasan C."/>
            <person name="Yoon I."/>
            <person name="Zhang S."/>
            <person name="Ziausyte U."/>
            <person name="Jarvik J.W."/>
            <person name="Mcguier N."/>
            <person name="Lopez A.J."/>
            <person name="Garlena R.A."/>
            <person name="Russell D.A."/>
            <person name="Pope W.H."/>
            <person name="Jacobs-Sera D."/>
            <person name="Hatfull G.F."/>
        </authorList>
    </citation>
    <scope>NUCLEOTIDE SEQUENCE [LARGE SCALE GENOMIC DNA]</scope>
</reference>
<evidence type="ECO:0000313" key="2">
    <source>
        <dbReference type="EMBL" id="AYD81597.1"/>
    </source>
</evidence>
<dbReference type="GeneID" id="55811049"/>
<organism evidence="2 3">
    <name type="scientific">Arthrobacter phage KBurrousTX</name>
    <dbReference type="NCBI Taxonomy" id="2315608"/>
    <lineage>
        <taxon>Viruses</taxon>
        <taxon>Duplodnaviria</taxon>
        <taxon>Heunggongvirae</taxon>
        <taxon>Uroviricota</taxon>
        <taxon>Caudoviricetes</taxon>
        <taxon>Klausavirus</taxon>
        <taxon>Klausavirus kburrousTX</taxon>
    </lineage>
</organism>
<keyword evidence="1" id="KW-1133">Transmembrane helix</keyword>
<keyword evidence="3" id="KW-1185">Reference proteome</keyword>
<evidence type="ECO:0000313" key="3">
    <source>
        <dbReference type="Proteomes" id="UP000278416"/>
    </source>
</evidence>
<dbReference type="EMBL" id="MH744419">
    <property type="protein sequence ID" value="AYD81597.1"/>
    <property type="molecule type" value="Genomic_DNA"/>
</dbReference>